<organism evidence="2 3">
    <name type="scientific">Kingella bonacorsii</name>
    <dbReference type="NCBI Taxonomy" id="2796361"/>
    <lineage>
        <taxon>Bacteria</taxon>
        <taxon>Pseudomonadati</taxon>
        <taxon>Pseudomonadota</taxon>
        <taxon>Betaproteobacteria</taxon>
        <taxon>Neisseriales</taxon>
        <taxon>Neisseriaceae</taxon>
        <taxon>Kingella</taxon>
    </lineage>
</organism>
<sequence length="53" mass="6196">MAEFIKWYLLYTSVCLAMAMLDAWSDGLPFETKPRLWQCAAAGLLLTLMDYWF</sequence>
<comment type="caution">
    <text evidence="2">The sequence shown here is derived from an EMBL/GenBank/DDBJ whole genome shotgun (WGS) entry which is preliminary data.</text>
</comment>
<gene>
    <name evidence="2" type="ORF">JDW22_10895</name>
</gene>
<evidence type="ECO:0000313" key="2">
    <source>
        <dbReference type="EMBL" id="MBK0397070.1"/>
    </source>
</evidence>
<keyword evidence="1" id="KW-0472">Membrane</keyword>
<protein>
    <submittedName>
        <fullName evidence="2">Uncharacterized protein</fullName>
    </submittedName>
</protein>
<proteinExistence type="predicted"/>
<keyword evidence="1" id="KW-1133">Transmembrane helix</keyword>
<evidence type="ECO:0000256" key="1">
    <source>
        <dbReference type="SAM" id="Phobius"/>
    </source>
</evidence>
<dbReference type="GeneID" id="84907075"/>
<feature type="transmembrane region" description="Helical" evidence="1">
    <location>
        <begin position="6"/>
        <end position="24"/>
    </location>
</feature>
<accession>A0ABS1BUV9</accession>
<dbReference type="EMBL" id="JAEHNZ010000004">
    <property type="protein sequence ID" value="MBK0397070.1"/>
    <property type="molecule type" value="Genomic_DNA"/>
</dbReference>
<keyword evidence="1" id="KW-0812">Transmembrane</keyword>
<keyword evidence="3" id="KW-1185">Reference proteome</keyword>
<dbReference type="RefSeq" id="WP_003794007.1">
    <property type="nucleotide sequence ID" value="NZ_JAEHNZ010000004.1"/>
</dbReference>
<name>A0ABS1BUV9_9NEIS</name>
<evidence type="ECO:0000313" key="3">
    <source>
        <dbReference type="Proteomes" id="UP000614058"/>
    </source>
</evidence>
<dbReference type="Proteomes" id="UP000614058">
    <property type="component" value="Unassembled WGS sequence"/>
</dbReference>
<reference evidence="2 3" key="1">
    <citation type="journal article" date="2021" name="Pathogens">
        <title>Isolation and Characterization of Kingella bonacorsii sp. nov., A Novel Kingella Species Detected in a Stable Periodontitis Subject.</title>
        <authorList>
            <person name="Antezack A."/>
            <person name="Boxberger M."/>
            <person name="Rolland C."/>
            <person name="Monnet-Corti V."/>
            <person name="La Scola B."/>
        </authorList>
    </citation>
    <scope>NUCLEOTIDE SEQUENCE [LARGE SCALE GENOMIC DNA]</scope>
    <source>
        <strain evidence="2 3">Marseille-Q4569</strain>
    </source>
</reference>